<dbReference type="EMBL" id="JBHTBZ010000089">
    <property type="protein sequence ID" value="MFC7462952.1"/>
    <property type="molecule type" value="Genomic_DNA"/>
</dbReference>
<dbReference type="Proteomes" id="UP001596457">
    <property type="component" value="Unassembled WGS sequence"/>
</dbReference>
<evidence type="ECO:0000313" key="4">
    <source>
        <dbReference type="EMBL" id="MFC7462952.1"/>
    </source>
</evidence>
<dbReference type="InterPro" id="IPR051534">
    <property type="entry name" value="CBASS_pafABC_assoc_protein"/>
</dbReference>
<dbReference type="PROSITE" id="PS52050">
    <property type="entry name" value="WYL"/>
    <property type="match status" value="1"/>
</dbReference>
<dbReference type="PANTHER" id="PTHR34580:SF3">
    <property type="entry name" value="PROTEIN PAFB"/>
    <property type="match status" value="1"/>
</dbReference>
<comment type="caution">
    <text evidence="4">The sequence shown here is derived from an EMBL/GenBank/DDBJ whole genome shotgun (WGS) entry which is preliminary data.</text>
</comment>
<name>A0ABW2SIV5_9BURK</name>
<evidence type="ECO:0000313" key="5">
    <source>
        <dbReference type="Proteomes" id="UP001596457"/>
    </source>
</evidence>
<sequence>MNEIDRLYRYKSLLTSRHAVASEELMATLGISIATLKRDMARLRETLSLPVVYDRLAGGYRLAPGNTRRELPGMWLTPQELVALVTLQHLLSELAPGLLGHKLAPLRERLAHLLHDIDIDSLGLAQRMRVVHAGQRRLPPQAFDTVASATLQRKRLWLRHFNRATGQRVEREVSPQQLVHYRDNWYLDAWCHLREDLRSFSVDALERCEMLTDTPAVDVPAEQLKRAMQAGYGIFSGPPVARARLRFTPQRARWVSGEQWHPDQSAQVEPDGSYVLELPYADDRELLGDILRHGPDCEVVHPPELRQKVAEALRKAAEQYAQA</sequence>
<dbReference type="Pfam" id="PF25583">
    <property type="entry name" value="WCX"/>
    <property type="match status" value="1"/>
</dbReference>
<proteinExistence type="predicted"/>
<organism evidence="4 5">
    <name type="scientific">Hydrogenophaga defluvii</name>
    <dbReference type="NCBI Taxonomy" id="249410"/>
    <lineage>
        <taxon>Bacteria</taxon>
        <taxon>Pseudomonadati</taxon>
        <taxon>Pseudomonadota</taxon>
        <taxon>Betaproteobacteria</taxon>
        <taxon>Burkholderiales</taxon>
        <taxon>Comamonadaceae</taxon>
        <taxon>Hydrogenophaga</taxon>
    </lineage>
</organism>
<dbReference type="RefSeq" id="WP_382204179.1">
    <property type="nucleotide sequence ID" value="NZ_JBHTBZ010000089.1"/>
</dbReference>
<dbReference type="InterPro" id="IPR036388">
    <property type="entry name" value="WH-like_DNA-bd_sf"/>
</dbReference>
<dbReference type="PROSITE" id="PS51000">
    <property type="entry name" value="HTH_DEOR_2"/>
    <property type="match status" value="1"/>
</dbReference>
<reference evidence="5" key="1">
    <citation type="journal article" date="2019" name="Int. J. Syst. Evol. Microbiol.">
        <title>The Global Catalogue of Microorganisms (GCM) 10K type strain sequencing project: providing services to taxonomists for standard genome sequencing and annotation.</title>
        <authorList>
            <consortium name="The Broad Institute Genomics Platform"/>
            <consortium name="The Broad Institute Genome Sequencing Center for Infectious Disease"/>
            <person name="Wu L."/>
            <person name="Ma J."/>
        </authorList>
    </citation>
    <scope>NUCLEOTIDE SEQUENCE [LARGE SCALE GENOMIC DNA]</scope>
    <source>
        <strain evidence="5">CCUG 53903</strain>
    </source>
</reference>
<protein>
    <submittedName>
        <fullName evidence="4">Helix-turn-helix transcriptional regulator</fullName>
    </submittedName>
</protein>
<evidence type="ECO:0000256" key="2">
    <source>
        <dbReference type="ARBA" id="ARBA00023163"/>
    </source>
</evidence>
<dbReference type="InterPro" id="IPR057727">
    <property type="entry name" value="WCX_dom"/>
</dbReference>
<dbReference type="PANTHER" id="PTHR34580">
    <property type="match status" value="1"/>
</dbReference>
<dbReference type="Gene3D" id="1.10.10.10">
    <property type="entry name" value="Winged helix-like DNA-binding domain superfamily/Winged helix DNA-binding domain"/>
    <property type="match status" value="1"/>
</dbReference>
<evidence type="ECO:0000259" key="3">
    <source>
        <dbReference type="PROSITE" id="PS51000"/>
    </source>
</evidence>
<accession>A0ABW2SIV5</accession>
<dbReference type="InterPro" id="IPR001034">
    <property type="entry name" value="DeoR_HTH"/>
</dbReference>
<dbReference type="Pfam" id="PF13280">
    <property type="entry name" value="WYL"/>
    <property type="match status" value="1"/>
</dbReference>
<keyword evidence="1" id="KW-0805">Transcription regulation</keyword>
<keyword evidence="2" id="KW-0804">Transcription</keyword>
<evidence type="ECO:0000256" key="1">
    <source>
        <dbReference type="ARBA" id="ARBA00023015"/>
    </source>
</evidence>
<dbReference type="InterPro" id="IPR026881">
    <property type="entry name" value="WYL_dom"/>
</dbReference>
<feature type="domain" description="HTH deoR-type" evidence="3">
    <location>
        <begin position="3"/>
        <end position="62"/>
    </location>
</feature>
<keyword evidence="5" id="KW-1185">Reference proteome</keyword>
<gene>
    <name evidence="4" type="ORF">ACFQU0_21250</name>
</gene>